<protein>
    <recommendedName>
        <fullName evidence="1">DUF6455 domain-containing protein</fullName>
    </recommendedName>
</protein>
<dbReference type="Pfam" id="PF20056">
    <property type="entry name" value="DUF6455"/>
    <property type="match status" value="1"/>
</dbReference>
<organism evidence="2 3">
    <name type="scientific">Ruegeria profundi</name>
    <dbReference type="NCBI Taxonomy" id="1685378"/>
    <lineage>
        <taxon>Bacteria</taxon>
        <taxon>Pseudomonadati</taxon>
        <taxon>Pseudomonadota</taxon>
        <taxon>Alphaproteobacteria</taxon>
        <taxon>Rhodobacterales</taxon>
        <taxon>Roseobacteraceae</taxon>
        <taxon>Ruegeria</taxon>
    </lineage>
</organism>
<accession>A0A0X3TUY7</accession>
<dbReference type="AlphaFoldDB" id="A0A0X3TUY7"/>
<feature type="domain" description="DUF6455" evidence="1">
    <location>
        <begin position="1"/>
        <end position="83"/>
    </location>
</feature>
<comment type="caution">
    <text evidence="2">The sequence shown here is derived from an EMBL/GenBank/DDBJ whole genome shotgun (WGS) entry which is preliminary data.</text>
</comment>
<evidence type="ECO:0000259" key="1">
    <source>
        <dbReference type="Pfam" id="PF20056"/>
    </source>
</evidence>
<name>A0A0X3TUY7_9RHOB</name>
<dbReference type="OrthoDB" id="7689275at2"/>
<dbReference type="Proteomes" id="UP000053690">
    <property type="component" value="Unassembled WGS sequence"/>
</dbReference>
<evidence type="ECO:0000313" key="2">
    <source>
        <dbReference type="EMBL" id="KUJ79517.1"/>
    </source>
</evidence>
<dbReference type="STRING" id="1685378.AVO44_09910"/>
<sequence length="89" mass="10288">MPHLGEIMTHLRLVLRMGRATGADIVAAHEQGHLTQQDWAEMVHQCRGCDWANRCPEWLDRHETVKNAPQTCRNRQRFAALQTRSSQEV</sequence>
<evidence type="ECO:0000313" key="3">
    <source>
        <dbReference type="Proteomes" id="UP000053690"/>
    </source>
</evidence>
<dbReference type="EMBL" id="LQBP01000004">
    <property type="protein sequence ID" value="KUJ79517.1"/>
    <property type="molecule type" value="Genomic_DNA"/>
</dbReference>
<reference evidence="3" key="1">
    <citation type="submission" date="2015-12" db="EMBL/GenBank/DDBJ databases">
        <authorList>
            <person name="Zhang G."/>
            <person name="Stingl U."/>
        </authorList>
    </citation>
    <scope>NUCLEOTIDE SEQUENCE [LARGE SCALE GENOMIC DNA]</scope>
    <source>
        <strain evidence="3">ZGT108</strain>
    </source>
</reference>
<keyword evidence="3" id="KW-1185">Reference proteome</keyword>
<dbReference type="RefSeq" id="WP_068336110.1">
    <property type="nucleotide sequence ID" value="NZ_LQBP01000004.1"/>
</dbReference>
<gene>
    <name evidence="2" type="ORF">AVO44_09910</name>
</gene>
<dbReference type="InterPro" id="IPR045601">
    <property type="entry name" value="DUF6455"/>
</dbReference>
<proteinExistence type="predicted"/>